<proteinExistence type="predicted"/>
<feature type="compositionally biased region" description="Basic and acidic residues" evidence="2">
    <location>
        <begin position="282"/>
        <end position="291"/>
    </location>
</feature>
<feature type="compositionally biased region" description="Acidic residues" evidence="2">
    <location>
        <begin position="73"/>
        <end position="97"/>
    </location>
</feature>
<dbReference type="InterPro" id="IPR044823">
    <property type="entry name" value="ASIL1/2-like"/>
</dbReference>
<feature type="compositionally biased region" description="Low complexity" evidence="2">
    <location>
        <begin position="136"/>
        <end position="146"/>
    </location>
</feature>
<organism evidence="4 5">
    <name type="scientific">Colocasia esculenta</name>
    <name type="common">Wild taro</name>
    <name type="synonym">Arum esculentum</name>
    <dbReference type="NCBI Taxonomy" id="4460"/>
    <lineage>
        <taxon>Eukaryota</taxon>
        <taxon>Viridiplantae</taxon>
        <taxon>Streptophyta</taxon>
        <taxon>Embryophyta</taxon>
        <taxon>Tracheophyta</taxon>
        <taxon>Spermatophyta</taxon>
        <taxon>Magnoliopsida</taxon>
        <taxon>Liliopsida</taxon>
        <taxon>Araceae</taxon>
        <taxon>Aroideae</taxon>
        <taxon>Colocasieae</taxon>
        <taxon>Colocasia</taxon>
    </lineage>
</organism>
<evidence type="ECO:0000313" key="4">
    <source>
        <dbReference type="EMBL" id="MQL89486.1"/>
    </source>
</evidence>
<dbReference type="OrthoDB" id="691673at2759"/>
<evidence type="ECO:0000313" key="5">
    <source>
        <dbReference type="Proteomes" id="UP000652761"/>
    </source>
</evidence>
<feature type="compositionally biased region" description="Acidic residues" evidence="2">
    <location>
        <begin position="386"/>
        <end position="409"/>
    </location>
</feature>
<dbReference type="GO" id="GO:0000976">
    <property type="term" value="F:transcription cis-regulatory region binding"/>
    <property type="evidence" value="ECO:0007669"/>
    <property type="project" value="TreeGrafter"/>
</dbReference>
<feature type="compositionally biased region" description="Basic residues" evidence="2">
    <location>
        <begin position="12"/>
        <end position="40"/>
    </location>
</feature>
<name>A0A843V2W0_COLES</name>
<feature type="coiled-coil region" evidence="1">
    <location>
        <begin position="338"/>
        <end position="369"/>
    </location>
</feature>
<feature type="region of interest" description="Disordered" evidence="2">
    <location>
        <begin position="1"/>
        <end position="117"/>
    </location>
</feature>
<accession>A0A843V2W0</accession>
<feature type="compositionally biased region" description="Acidic residues" evidence="2">
    <location>
        <begin position="292"/>
        <end position="306"/>
    </location>
</feature>
<dbReference type="Proteomes" id="UP000652761">
    <property type="component" value="Unassembled WGS sequence"/>
</dbReference>
<evidence type="ECO:0000259" key="3">
    <source>
        <dbReference type="Pfam" id="PF13837"/>
    </source>
</evidence>
<keyword evidence="5" id="KW-1185">Reference proteome</keyword>
<feature type="region of interest" description="Disordered" evidence="2">
    <location>
        <begin position="136"/>
        <end position="158"/>
    </location>
</feature>
<dbReference type="EMBL" id="NMUH01001154">
    <property type="protein sequence ID" value="MQL89486.1"/>
    <property type="molecule type" value="Genomic_DNA"/>
</dbReference>
<gene>
    <name evidence="4" type="ORF">Taro_022063</name>
</gene>
<evidence type="ECO:0000256" key="1">
    <source>
        <dbReference type="SAM" id="Coils"/>
    </source>
</evidence>
<dbReference type="Gene3D" id="1.10.10.60">
    <property type="entry name" value="Homeodomain-like"/>
    <property type="match status" value="1"/>
</dbReference>
<evidence type="ECO:0000256" key="2">
    <source>
        <dbReference type="SAM" id="MobiDB-lite"/>
    </source>
</evidence>
<feature type="region of interest" description="Disordered" evidence="2">
    <location>
        <begin position="380"/>
        <end position="417"/>
    </location>
</feature>
<feature type="compositionally biased region" description="Acidic residues" evidence="2">
    <location>
        <begin position="44"/>
        <end position="65"/>
    </location>
</feature>
<protein>
    <recommendedName>
        <fullName evidence="3">Myb/SANT-like DNA-binding domain-containing protein</fullName>
    </recommendedName>
</protein>
<dbReference type="GO" id="GO:0005634">
    <property type="term" value="C:nucleus"/>
    <property type="evidence" value="ECO:0007669"/>
    <property type="project" value="TreeGrafter"/>
</dbReference>
<feature type="domain" description="Myb/SANT-like DNA-binding" evidence="3">
    <location>
        <begin position="157"/>
        <end position="244"/>
    </location>
</feature>
<feature type="region of interest" description="Disordered" evidence="2">
    <location>
        <begin position="282"/>
        <end position="324"/>
    </location>
</feature>
<dbReference type="PANTHER" id="PTHR31307:SF6">
    <property type="entry name" value="OS01G0718900 PROTEIN"/>
    <property type="match status" value="1"/>
</dbReference>
<dbReference type="Pfam" id="PF13837">
    <property type="entry name" value="Myb_DNA-bind_4"/>
    <property type="match status" value="1"/>
</dbReference>
<dbReference type="PANTHER" id="PTHR31307">
    <property type="entry name" value="TRIHELIX TRANSCRIPTION FACTOR ASIL2"/>
    <property type="match status" value="1"/>
</dbReference>
<dbReference type="SMR" id="A0A843V2W0"/>
<reference evidence="4" key="1">
    <citation type="submission" date="2017-07" db="EMBL/GenBank/DDBJ databases">
        <title>Taro Niue Genome Assembly and Annotation.</title>
        <authorList>
            <person name="Atibalentja N."/>
            <person name="Keating K."/>
            <person name="Fields C.J."/>
        </authorList>
    </citation>
    <scope>NUCLEOTIDE SEQUENCE</scope>
    <source>
        <strain evidence="4">Niue_2</strain>
        <tissue evidence="4">Leaf</tissue>
    </source>
</reference>
<comment type="caution">
    <text evidence="4">The sequence shown here is derived from an EMBL/GenBank/DDBJ whole genome shotgun (WGS) entry which is preliminary data.</text>
</comment>
<dbReference type="AlphaFoldDB" id="A0A843V2W0"/>
<sequence length="417" mass="47609">MDDTEDDARYPPNHHHRRRHHHHKHHHHRLPPGPHPRRYPRGGEEEEEEEDVVEDGGVEGSEEEAERNGMEQSVEDAGAEGEEEEEDEGEEDEDEEGAGGGAGYRRVRMEEPFKRRRKRRRLDRLALGFEFAPRMAAAAPASVAPAARPPPRSSPADWSEDSTFVLLDAWGDLFIQNGRKSLRSDEWMEVAKKVMQSSRTARSEAQCRNRLDTLKKKYKKEKSRMVGSSNSSSKWVYFAKMESLMSSPPPPAATRQQPRLPCGFDSGEYVFMNSKVYVNRSNDLDEMRDSPGDSECEDDEEDDESDGLPPERAKAKGSSDSSSFRMLANSIQKFGEIYEKIESSKRQHMAELERMRKDFHRDLEIQKRQILERAQAEIAKIRQGAGDDDDDDGEEHEDEDMNNGDEEIDVSLYDGSS</sequence>
<dbReference type="InterPro" id="IPR044822">
    <property type="entry name" value="Myb_DNA-bind_4"/>
</dbReference>
<keyword evidence="1" id="KW-0175">Coiled coil</keyword>